<gene>
    <name evidence="2" type="ORF">BA890_15060</name>
</gene>
<feature type="transmembrane region" description="Helical" evidence="1">
    <location>
        <begin position="9"/>
        <end position="26"/>
    </location>
</feature>
<sequence length="431" mass="47191">MKISTNKSCGWLLMISFVLSLISSFTQTISSFWAGIPIWIAAFFLLPNIKKHQRNQVIVLFLMGLFSLIFALFHNASLQYILIALEANQKVINLLVAVGFLKVLTDRSADVRPLPTGRFALFRTLVGTHLFGSVLNMSSVIIVGDRLARQGQVAPMQGLILLRAFCICAFWSPFFAAMGLTLTVAPGAQLTTLIIYGIPLTIAAISITTWELYKRPQSKSLHGFPMAVNSLWLPCTLAIVVITFHEFYPSINVLTLVSTTTVMFTALFLCFRTGINQARFELVQHIKSGISNSKNEIVLFAAAAMLASGIAALLSSLNLNLAPQHFGYLEAGFTVIVLVVLAMTGMHPVTGVTLAGSILATHVSDPNLLGLAMLMGWSLGIGLSPFSGVQISIQSRYDIRARALLKLNWQYAITMILICFAVLWLYTVTNQ</sequence>
<reference evidence="2 3" key="1">
    <citation type="submission" date="2016-07" db="EMBL/GenBank/DDBJ databases">
        <title>Developing Vibrio natriegens as a novel, fast-growing host for biotechnology.</title>
        <authorList>
            <person name="Weinstock M.T."/>
            <person name="Hesek E.D."/>
            <person name="Wilson C.M."/>
            <person name="Gibson D.G."/>
        </authorList>
    </citation>
    <scope>NUCLEOTIDE SEQUENCE [LARGE SCALE GENOMIC DNA]</scope>
    <source>
        <strain evidence="2 3">ATCC 14048</strain>
    </source>
</reference>
<feature type="transmembrane region" description="Helical" evidence="1">
    <location>
        <begin position="56"/>
        <end position="73"/>
    </location>
</feature>
<feature type="transmembrane region" description="Helical" evidence="1">
    <location>
        <begin position="193"/>
        <end position="212"/>
    </location>
</feature>
<feature type="transmembrane region" description="Helical" evidence="1">
    <location>
        <begin position="409"/>
        <end position="428"/>
    </location>
</feature>
<feature type="transmembrane region" description="Helical" evidence="1">
    <location>
        <begin position="32"/>
        <end position="49"/>
    </location>
</feature>
<dbReference type="AlphaFoldDB" id="A0AAN0Y575"/>
<proteinExistence type="predicted"/>
<evidence type="ECO:0000313" key="2">
    <source>
        <dbReference type="EMBL" id="ANQ14084.1"/>
    </source>
</evidence>
<evidence type="ECO:0000313" key="3">
    <source>
        <dbReference type="Proteomes" id="UP000092741"/>
    </source>
</evidence>
<feature type="transmembrane region" description="Helical" evidence="1">
    <location>
        <begin position="130"/>
        <end position="148"/>
    </location>
</feature>
<feature type="transmembrane region" description="Helical" evidence="1">
    <location>
        <begin position="160"/>
        <end position="181"/>
    </location>
</feature>
<dbReference type="KEGG" id="vna:PN96_19555"/>
<dbReference type="Proteomes" id="UP000092741">
    <property type="component" value="Chromosome 2"/>
</dbReference>
<keyword evidence="1" id="KW-1133">Transmembrane helix</keyword>
<evidence type="ECO:0000256" key="1">
    <source>
        <dbReference type="SAM" id="Phobius"/>
    </source>
</evidence>
<keyword evidence="1" id="KW-0812">Transmembrane</keyword>
<feature type="transmembrane region" description="Helical" evidence="1">
    <location>
        <begin position="297"/>
        <end position="319"/>
    </location>
</feature>
<keyword evidence="1" id="KW-0472">Membrane</keyword>
<organism evidence="2 3">
    <name type="scientific">Vibrio natriegens NBRC 15636 = ATCC 14048 = DSM 759</name>
    <dbReference type="NCBI Taxonomy" id="1219067"/>
    <lineage>
        <taxon>Bacteria</taxon>
        <taxon>Pseudomonadati</taxon>
        <taxon>Pseudomonadota</taxon>
        <taxon>Gammaproteobacteria</taxon>
        <taxon>Vibrionales</taxon>
        <taxon>Vibrionaceae</taxon>
        <taxon>Vibrio</taxon>
    </lineage>
</organism>
<dbReference type="EMBL" id="CP016346">
    <property type="protein sequence ID" value="ANQ14084.1"/>
    <property type="molecule type" value="Genomic_DNA"/>
</dbReference>
<feature type="transmembrane region" description="Helical" evidence="1">
    <location>
        <begin position="368"/>
        <end position="389"/>
    </location>
</feature>
<feature type="transmembrane region" description="Helical" evidence="1">
    <location>
        <begin position="251"/>
        <end position="271"/>
    </location>
</feature>
<dbReference type="GeneID" id="70915036"/>
<accession>A0AAN0Y575</accession>
<feature type="transmembrane region" description="Helical" evidence="1">
    <location>
        <begin position="224"/>
        <end position="245"/>
    </location>
</feature>
<protein>
    <submittedName>
        <fullName evidence="2">Uncharacterized protein</fullName>
    </submittedName>
</protein>
<dbReference type="RefSeq" id="WP_024372952.1">
    <property type="nucleotide sequence ID" value="NZ_ATFJ01000012.1"/>
</dbReference>
<keyword evidence="3" id="KW-1185">Reference proteome</keyword>
<name>A0AAN0Y575_VIBNA</name>
<feature type="transmembrane region" description="Helical" evidence="1">
    <location>
        <begin position="331"/>
        <end position="356"/>
    </location>
</feature>